<gene>
    <name evidence="2" type="ORF">QC762_0060070</name>
</gene>
<dbReference type="Proteomes" id="UP001323405">
    <property type="component" value="Unassembled WGS sequence"/>
</dbReference>
<dbReference type="RefSeq" id="XP_062745382.1">
    <property type="nucleotide sequence ID" value="XM_062883587.1"/>
</dbReference>
<feature type="compositionally biased region" description="Basic residues" evidence="1">
    <location>
        <begin position="337"/>
        <end position="348"/>
    </location>
</feature>
<comment type="caution">
    <text evidence="2">The sequence shown here is derived from an EMBL/GenBank/DDBJ whole genome shotgun (WGS) entry which is preliminary data.</text>
</comment>
<proteinExistence type="predicted"/>
<accession>A0ABR0GL85</accession>
<evidence type="ECO:0000313" key="3">
    <source>
        <dbReference type="Proteomes" id="UP001323405"/>
    </source>
</evidence>
<reference evidence="2 3" key="1">
    <citation type="journal article" date="2023" name="bioRxiv">
        <title>High-quality genome assemblies of four members of thePodospora anserinaspecies complex.</title>
        <authorList>
            <person name="Ament-Velasquez S.L."/>
            <person name="Vogan A.A."/>
            <person name="Wallerman O."/>
            <person name="Hartmann F."/>
            <person name="Gautier V."/>
            <person name="Silar P."/>
            <person name="Giraud T."/>
            <person name="Johannesson H."/>
        </authorList>
    </citation>
    <scope>NUCLEOTIDE SEQUENCE [LARGE SCALE GENOMIC DNA]</scope>
    <source>
        <strain evidence="2 3">CBS 415.72m</strain>
    </source>
</reference>
<protein>
    <recommendedName>
        <fullName evidence="4">BZIP domain-containing protein</fullName>
    </recommendedName>
</protein>
<organism evidence="2 3">
    <name type="scientific">Podospora pseudocomata</name>
    <dbReference type="NCBI Taxonomy" id="2093779"/>
    <lineage>
        <taxon>Eukaryota</taxon>
        <taxon>Fungi</taxon>
        <taxon>Dikarya</taxon>
        <taxon>Ascomycota</taxon>
        <taxon>Pezizomycotina</taxon>
        <taxon>Sordariomycetes</taxon>
        <taxon>Sordariomycetidae</taxon>
        <taxon>Sordariales</taxon>
        <taxon>Podosporaceae</taxon>
        <taxon>Podospora</taxon>
    </lineage>
</organism>
<feature type="region of interest" description="Disordered" evidence="1">
    <location>
        <begin position="337"/>
        <end position="359"/>
    </location>
</feature>
<dbReference type="EMBL" id="JAFFHA010000005">
    <property type="protein sequence ID" value="KAK4656407.1"/>
    <property type="molecule type" value="Genomic_DNA"/>
</dbReference>
<sequence>MVNSSTIPLWTSPPSNDPEMERHDFTGHDPHFTQTIGINTSAPLSQSTQVIRDGAMESMLSFDDAMAPELKELDETDWLIELSSQDRMFLEELAELFRLDDPSLHQAVTPSEVEPPVGGTRPTQNIMPCGSGDAPRDDPGSCTAGSESTPSIKFALGRLFDGRFLVHDGGSKQHGSADVDMSAPSLALTKSPFSAGQSTAQLTEAYPLSPFPMGPVMDNQHDTQGHETDTVSLHISSRLEQRLDTSVCDGGVDAAIPPLNRTGVTDDNMSETQTPSLELKLEDQESADAGTLVSKYDAWEFISNNATDNHQVTITPTRKELKRRKASLDPERQRLAARKATMHQRHAQTPRLPPAVHQT</sequence>
<evidence type="ECO:0000313" key="2">
    <source>
        <dbReference type="EMBL" id="KAK4656407.1"/>
    </source>
</evidence>
<evidence type="ECO:0000256" key="1">
    <source>
        <dbReference type="SAM" id="MobiDB-lite"/>
    </source>
</evidence>
<name>A0ABR0GL85_9PEZI</name>
<dbReference type="GeneID" id="87903228"/>
<keyword evidence="3" id="KW-1185">Reference proteome</keyword>
<evidence type="ECO:0008006" key="4">
    <source>
        <dbReference type="Google" id="ProtNLM"/>
    </source>
</evidence>